<accession>A0A7Y7QF31</accession>
<gene>
    <name evidence="2" type="ORF">HWN39_05180</name>
</gene>
<keyword evidence="1" id="KW-0812">Transmembrane</keyword>
<proteinExistence type="predicted"/>
<comment type="caution">
    <text evidence="2">The sequence shown here is derived from an EMBL/GenBank/DDBJ whole genome shotgun (WGS) entry which is preliminary data.</text>
</comment>
<organism evidence="2 3">
    <name type="scientific">Lacticaseibacillus rhamnosus</name>
    <name type="common">Lactobacillus rhamnosus</name>
    <dbReference type="NCBI Taxonomy" id="47715"/>
    <lineage>
        <taxon>Bacteria</taxon>
        <taxon>Bacillati</taxon>
        <taxon>Bacillota</taxon>
        <taxon>Bacilli</taxon>
        <taxon>Lactobacillales</taxon>
        <taxon>Lactobacillaceae</taxon>
        <taxon>Lacticaseibacillus</taxon>
    </lineage>
</organism>
<dbReference type="EMBL" id="JABXWP010000005">
    <property type="protein sequence ID" value="NVO87892.1"/>
    <property type="molecule type" value="Genomic_DNA"/>
</dbReference>
<evidence type="ECO:0000313" key="2">
    <source>
        <dbReference type="EMBL" id="NVO87892.1"/>
    </source>
</evidence>
<keyword evidence="1" id="KW-0472">Membrane</keyword>
<reference evidence="2 3" key="1">
    <citation type="submission" date="2020-06" db="EMBL/GenBank/DDBJ databases">
        <title>Lactobacillus rhamnosus QC,genome.</title>
        <authorList>
            <person name="Yi H."/>
            <person name="Jin M."/>
        </authorList>
    </citation>
    <scope>NUCLEOTIDE SEQUENCE [LARGE SCALE GENOMIC DNA]</scope>
    <source>
        <strain evidence="2 3">QC</strain>
    </source>
</reference>
<name>A0A7Y7QF31_LACRH</name>
<sequence>MILLGNLCRMVTLVFVLISSILISKPKMTRIRFIKLATLAITAVIFFALSLWLEKEASGAVSSLVGMVMVVIVVLELGYIRKRKVVAR</sequence>
<dbReference type="Proteomes" id="UP000542889">
    <property type="component" value="Unassembled WGS sequence"/>
</dbReference>
<evidence type="ECO:0000256" key="1">
    <source>
        <dbReference type="SAM" id="Phobius"/>
    </source>
</evidence>
<protein>
    <submittedName>
        <fullName evidence="2">Uncharacterized protein</fullName>
    </submittedName>
</protein>
<feature type="transmembrane region" description="Helical" evidence="1">
    <location>
        <begin position="36"/>
        <end position="53"/>
    </location>
</feature>
<dbReference type="AlphaFoldDB" id="A0A7Y7QF31"/>
<evidence type="ECO:0000313" key="3">
    <source>
        <dbReference type="Proteomes" id="UP000542889"/>
    </source>
</evidence>
<keyword evidence="1" id="KW-1133">Transmembrane helix</keyword>
<feature type="transmembrane region" description="Helical" evidence="1">
    <location>
        <begin position="59"/>
        <end position="80"/>
    </location>
</feature>
<feature type="transmembrane region" description="Helical" evidence="1">
    <location>
        <begin position="6"/>
        <end position="24"/>
    </location>
</feature>